<feature type="region of interest" description="Disordered" evidence="3">
    <location>
        <begin position="1"/>
        <end position="24"/>
    </location>
</feature>
<dbReference type="RefSeq" id="WP_210051861.1">
    <property type="nucleotide sequence ID" value="NZ_BAAAMH010000016.1"/>
</dbReference>
<proteinExistence type="predicted"/>
<accession>A0ABS4Z298</accession>
<keyword evidence="1" id="KW-0808">Transferase</keyword>
<dbReference type="EMBL" id="JAGIOB010000001">
    <property type="protein sequence ID" value="MBP2415116.1"/>
    <property type="molecule type" value="Genomic_DNA"/>
</dbReference>
<keyword evidence="2" id="KW-0012">Acyltransferase</keyword>
<dbReference type="PANTHER" id="PTHR43420:SF3">
    <property type="entry name" value="N-ACETYLTRANSFERASE DOMAIN-CONTAINING PROTEIN"/>
    <property type="match status" value="1"/>
</dbReference>
<evidence type="ECO:0000313" key="5">
    <source>
        <dbReference type="EMBL" id="MBP2415116.1"/>
    </source>
</evidence>
<dbReference type="PANTHER" id="PTHR43420">
    <property type="entry name" value="ACETYLTRANSFERASE"/>
    <property type="match status" value="1"/>
</dbReference>
<evidence type="ECO:0000259" key="4">
    <source>
        <dbReference type="PROSITE" id="PS51186"/>
    </source>
</evidence>
<evidence type="ECO:0000256" key="3">
    <source>
        <dbReference type="SAM" id="MobiDB-lite"/>
    </source>
</evidence>
<evidence type="ECO:0000256" key="1">
    <source>
        <dbReference type="ARBA" id="ARBA00022679"/>
    </source>
</evidence>
<dbReference type="InterPro" id="IPR050680">
    <property type="entry name" value="YpeA/RimI_acetyltransf"/>
</dbReference>
<feature type="compositionally biased region" description="Low complexity" evidence="3">
    <location>
        <begin position="1"/>
        <end position="14"/>
    </location>
</feature>
<keyword evidence="6" id="KW-1185">Reference proteome</keyword>
<dbReference type="Proteomes" id="UP000758168">
    <property type="component" value="Unassembled WGS sequence"/>
</dbReference>
<gene>
    <name evidence="5" type="ORF">JOF54_000038</name>
</gene>
<reference evidence="5 6" key="1">
    <citation type="submission" date="2021-03" db="EMBL/GenBank/DDBJ databases">
        <title>Sequencing the genomes of 1000 actinobacteria strains.</title>
        <authorList>
            <person name="Klenk H.-P."/>
        </authorList>
    </citation>
    <scope>NUCLEOTIDE SEQUENCE [LARGE SCALE GENOMIC DNA]</scope>
    <source>
        <strain evidence="5 6">DSM 12936</strain>
    </source>
</reference>
<name>A0ABS4Z298_9ACTN</name>
<dbReference type="InterPro" id="IPR016181">
    <property type="entry name" value="Acyl_CoA_acyltransferase"/>
</dbReference>
<dbReference type="Gene3D" id="3.40.630.30">
    <property type="match status" value="1"/>
</dbReference>
<feature type="domain" description="N-acetyltransferase" evidence="4">
    <location>
        <begin position="115"/>
        <end position="245"/>
    </location>
</feature>
<dbReference type="Pfam" id="PF08445">
    <property type="entry name" value="FR47"/>
    <property type="match status" value="1"/>
</dbReference>
<dbReference type="InterPro" id="IPR000182">
    <property type="entry name" value="GNAT_dom"/>
</dbReference>
<dbReference type="SUPFAM" id="SSF55729">
    <property type="entry name" value="Acyl-CoA N-acyltransferases (Nat)"/>
    <property type="match status" value="1"/>
</dbReference>
<evidence type="ECO:0000313" key="6">
    <source>
        <dbReference type="Proteomes" id="UP000758168"/>
    </source>
</evidence>
<dbReference type="PROSITE" id="PS51186">
    <property type="entry name" value="GNAT"/>
    <property type="match status" value="1"/>
</dbReference>
<dbReference type="CDD" id="cd04301">
    <property type="entry name" value="NAT_SF"/>
    <property type="match status" value="1"/>
</dbReference>
<organism evidence="5 6">
    <name type="scientific">Microlunatus capsulatus</name>
    <dbReference type="NCBI Taxonomy" id="99117"/>
    <lineage>
        <taxon>Bacteria</taxon>
        <taxon>Bacillati</taxon>
        <taxon>Actinomycetota</taxon>
        <taxon>Actinomycetes</taxon>
        <taxon>Propionibacteriales</taxon>
        <taxon>Propionibacteriaceae</taxon>
        <taxon>Microlunatus</taxon>
    </lineage>
</organism>
<dbReference type="InterPro" id="IPR013653">
    <property type="entry name" value="GCN5-like_dom"/>
</dbReference>
<protein>
    <submittedName>
        <fullName evidence="5">Ribosomal protein S18 acetylase RimI-like enzyme</fullName>
    </submittedName>
</protein>
<sequence>MSAPTPVSTAAASAPPHPLDSAAWASLTGPHARFAEGQGRARRYRTDLSPFGALADPGDPRSWADLHRLQGAGQTVLLTGPPGLVDGLPAGWAVEALIPGVQLVATPDHRTGPDPEASPVGAAEAFEAADLVARTEPGPFRPRTHELGGYLGLWRDGRLVALAGERLHPPGWTEISAVCTHPDHRRQGLATRLVRAVGHEIRQRGETPFLHTGAANTSAVELYLQLGYALRRTVEFAVLRTPDVEPAADSSST</sequence>
<evidence type="ECO:0000256" key="2">
    <source>
        <dbReference type="ARBA" id="ARBA00023315"/>
    </source>
</evidence>
<comment type="caution">
    <text evidence="5">The sequence shown here is derived from an EMBL/GenBank/DDBJ whole genome shotgun (WGS) entry which is preliminary data.</text>
</comment>